<dbReference type="NCBIfam" id="TIGR01733">
    <property type="entry name" value="AA-adenyl-dom"/>
    <property type="match status" value="1"/>
</dbReference>
<name>A0A7T7L4I7_9ACTN</name>
<evidence type="ECO:0000313" key="8">
    <source>
        <dbReference type="EMBL" id="QQM46270.1"/>
    </source>
</evidence>
<dbReference type="Pfam" id="PF13193">
    <property type="entry name" value="AMP-binding_C"/>
    <property type="match status" value="1"/>
</dbReference>
<dbReference type="GO" id="GO:0003824">
    <property type="term" value="F:catalytic activity"/>
    <property type="evidence" value="ECO:0007669"/>
    <property type="project" value="InterPro"/>
</dbReference>
<dbReference type="FunFam" id="1.10.1200.10:FF:000005">
    <property type="entry name" value="Nonribosomal peptide synthetase 1"/>
    <property type="match status" value="1"/>
</dbReference>
<dbReference type="PROSITE" id="PS50075">
    <property type="entry name" value="CARRIER"/>
    <property type="match status" value="1"/>
</dbReference>
<dbReference type="InterPro" id="IPR020806">
    <property type="entry name" value="PKS_PP-bd"/>
</dbReference>
<sequence length="1513" mass="165249">MSVEMSLEDLYPLSPLQQGLLFEAAAEPGMYVEHCRFRIEGSLDVSSYQRTWQRLVDRHAILRTFITHGDDGQPLQAVLRSAELPVTRLDWRGMPADQQEIRLERYCQNDRLQGFDLERAPVTRLSLIQLGDTAWESVWTFHHLLLDGWSVAKIVNELSALHTDPDHALQSPTPYRDYIAWLASRDHDAARSHWKGYLAGFTAPVRIDLPAGDAEAGALGECTHLLDSTTTARLHDTARRLGVTPNAIAQAAWAVVLGRYTDRDDIVFGTTVSGRPPALPRVEDMVGLFINTVPVRAKTHPEMPAADLIRTLQAEQFNREPYEHTPLNDIQSQSEVPSGAPLFTTLCVYENYPDVRKLAKEEVASGLLGPESRVDLRAVGSVTNYPLSVILVPGERLKLDFLFDARRIRTAVVERMVRYMAHVMGELAARPERPLRELWQVSADQRAELLARGRGPALDLSEEPVHTLIDEIAASRPEQPAVIADGGGELTYRELVHRADLLAGVLIERGVRVGDLVGVSLNRGTDLVVALLAVLKAGAAYVPLEPEFPKARLDLMVDDARPAAVIGRSGVGELFGVDWVEFVELDHLVASEEKVPLPKVDAGAAAYCLYTSGSTGRPKGVLVEHRPIVRLARGMTGVRLDPGCRMLQLAPANFDASTVEVWTTLLNGATIVVYPPETPSVAELGRVVKQHGVTTAVLATALTNSLIDTDPTALAPLRQLMVGGEAMSVPHVRKLLTHFSELEVFNGYGPTESTSFTAMQSVPRELPPDAQSVPIGRPIGGTQVYLLDRHGDLTPDGAPGELCIAGDGLARGYLNRPDLTVRAFRTNRFDDRPGARLYHSGDAVRWLPDATLDFVGRIDHQVKIRGFRVEPSETESVLLTHPDVAAAVVVPRRDETHARLIGYYTTEGGAPLTASALRDHLGVSLPGYMIPSAFVHLDRLPLTDNGKVDRAALPDPEISQPAGDYAAPRSELEAALARTWEEVLDVPRVGVHDNFLELGGDSIHAIQIVARLREDNASLTPRQIFRHPTIAELAPQVSVIDPTTEEQGLVTGALRPGPIQSWFVAQDLPRPDQFNQAVMLSVPDDLDVAALQQAVQGLLMHHDALRARARRTGGMWLAGAEAADPSQVVRISAAAGDEELAALADVAQGSLDLESGPVFRAELVTRDGRPWRLLLVIHHLAVDAVSWPLLVQDLGTAYLQTAADQSVSLPSKTSSYKKWLDHVRDHVRDPEVEESRLYWERTLAGAPLPPLPVDHSTADRATVGGSAAVRTVLPPDVTRSLLKDTSAAYRTRPDELVLTAVALAAHALGGTRELLVSMENNGRHPFTDDIDLSRTVGWFTALYPMRVVLPEDTSDLGAVIKSVKEQLRAVPQHGMSYGMLRFLHPEPLPAGHGPSLAFNFLGSLMAPGAGTDQPFTAVPEPTGTAWHPDNHRAHLLDIPVKVVEDRLEVNVVYSTAHYRAETVSALADEVSVRLRALVEHCLHPAHHGATTSDFPLAKVSQSSLDRLLDRLGK</sequence>
<dbReference type="GO" id="GO:0031177">
    <property type="term" value="F:phosphopantetheine binding"/>
    <property type="evidence" value="ECO:0007669"/>
    <property type="project" value="InterPro"/>
</dbReference>
<dbReference type="GO" id="GO:0043041">
    <property type="term" value="P:amino acid activation for nonribosomal peptide biosynthetic process"/>
    <property type="evidence" value="ECO:0007669"/>
    <property type="project" value="TreeGrafter"/>
</dbReference>
<dbReference type="KEGG" id="slf:JEQ17_47245"/>
<evidence type="ECO:0000313" key="9">
    <source>
        <dbReference type="Proteomes" id="UP000595636"/>
    </source>
</evidence>
<proteinExistence type="inferred from homology"/>
<keyword evidence="9" id="KW-1185">Reference proteome</keyword>
<feature type="domain" description="Carrier" evidence="7">
    <location>
        <begin position="967"/>
        <end position="1041"/>
    </location>
</feature>
<dbReference type="InterPro" id="IPR000873">
    <property type="entry name" value="AMP-dep_synth/lig_dom"/>
</dbReference>
<dbReference type="SMART" id="SM00823">
    <property type="entry name" value="PKS_PP"/>
    <property type="match status" value="1"/>
</dbReference>
<evidence type="ECO:0000256" key="6">
    <source>
        <dbReference type="ARBA" id="ARBA00023194"/>
    </source>
</evidence>
<dbReference type="Pfam" id="PF00550">
    <property type="entry name" value="PP-binding"/>
    <property type="match status" value="1"/>
</dbReference>
<dbReference type="SUPFAM" id="SSF56801">
    <property type="entry name" value="Acetyl-CoA synthetase-like"/>
    <property type="match status" value="1"/>
</dbReference>
<dbReference type="InterPro" id="IPR001242">
    <property type="entry name" value="Condensation_dom"/>
</dbReference>
<dbReference type="GO" id="GO:0017000">
    <property type="term" value="P:antibiotic biosynthetic process"/>
    <property type="evidence" value="ECO:0007669"/>
    <property type="project" value="UniProtKB-KW"/>
</dbReference>
<comment type="cofactor">
    <cofactor evidence="1">
        <name>pantetheine 4'-phosphate</name>
        <dbReference type="ChEBI" id="CHEBI:47942"/>
    </cofactor>
</comment>
<dbReference type="Pfam" id="PF00501">
    <property type="entry name" value="AMP-binding"/>
    <property type="match status" value="1"/>
</dbReference>
<dbReference type="PANTHER" id="PTHR45527">
    <property type="entry name" value="NONRIBOSOMAL PEPTIDE SYNTHETASE"/>
    <property type="match status" value="1"/>
</dbReference>
<evidence type="ECO:0000256" key="1">
    <source>
        <dbReference type="ARBA" id="ARBA00001957"/>
    </source>
</evidence>
<keyword evidence="5" id="KW-0677">Repeat</keyword>
<dbReference type="PANTHER" id="PTHR45527:SF1">
    <property type="entry name" value="FATTY ACID SYNTHASE"/>
    <property type="match status" value="1"/>
</dbReference>
<dbReference type="Gene3D" id="3.30.300.30">
    <property type="match status" value="1"/>
</dbReference>
<dbReference type="InterPro" id="IPR006162">
    <property type="entry name" value="Ppantetheine_attach_site"/>
</dbReference>
<dbReference type="GO" id="GO:0005737">
    <property type="term" value="C:cytoplasm"/>
    <property type="evidence" value="ECO:0007669"/>
    <property type="project" value="TreeGrafter"/>
</dbReference>
<dbReference type="FunFam" id="3.40.50.980:FF:000001">
    <property type="entry name" value="Non-ribosomal peptide synthetase"/>
    <property type="match status" value="1"/>
</dbReference>
<dbReference type="NCBIfam" id="TIGR01720">
    <property type="entry name" value="NRPS-para261"/>
    <property type="match status" value="1"/>
</dbReference>
<dbReference type="InterPro" id="IPR036736">
    <property type="entry name" value="ACP-like_sf"/>
</dbReference>
<dbReference type="EMBL" id="CP066831">
    <property type="protein sequence ID" value="QQM46270.1"/>
    <property type="molecule type" value="Genomic_DNA"/>
</dbReference>
<comment type="similarity">
    <text evidence="2">Belongs to the ATP-dependent AMP-binding enzyme family.</text>
</comment>
<dbReference type="InterPro" id="IPR010071">
    <property type="entry name" value="AA_adenyl_dom"/>
</dbReference>
<dbReference type="InterPro" id="IPR009081">
    <property type="entry name" value="PP-bd_ACP"/>
</dbReference>
<dbReference type="Gene3D" id="1.10.1200.10">
    <property type="entry name" value="ACP-like"/>
    <property type="match status" value="1"/>
</dbReference>
<reference evidence="8 9" key="1">
    <citation type="submission" date="2020-12" db="EMBL/GenBank/DDBJ databases">
        <title>A novel species.</title>
        <authorList>
            <person name="Li K."/>
        </authorList>
    </citation>
    <scope>NUCLEOTIDE SEQUENCE [LARGE SCALE GENOMIC DNA]</scope>
    <source>
        <strain evidence="8 9">ZYC-3</strain>
    </source>
</reference>
<accession>A0A7T7L4I7</accession>
<dbReference type="RefSeq" id="WP_200401103.1">
    <property type="nucleotide sequence ID" value="NZ_CP066831.1"/>
</dbReference>
<dbReference type="InterPro" id="IPR045851">
    <property type="entry name" value="AMP-bd_C_sf"/>
</dbReference>
<dbReference type="GO" id="GO:0044550">
    <property type="term" value="P:secondary metabolite biosynthetic process"/>
    <property type="evidence" value="ECO:0007669"/>
    <property type="project" value="TreeGrafter"/>
</dbReference>
<dbReference type="Gene3D" id="3.30.559.10">
    <property type="entry name" value="Chloramphenicol acetyltransferase-like domain"/>
    <property type="match status" value="2"/>
</dbReference>
<keyword evidence="6" id="KW-0045">Antibiotic biosynthesis</keyword>
<dbReference type="PROSITE" id="PS00012">
    <property type="entry name" value="PHOSPHOPANTETHEINE"/>
    <property type="match status" value="1"/>
</dbReference>
<dbReference type="InterPro" id="IPR025110">
    <property type="entry name" value="AMP-bd_C"/>
</dbReference>
<evidence type="ECO:0000256" key="5">
    <source>
        <dbReference type="ARBA" id="ARBA00022737"/>
    </source>
</evidence>
<keyword evidence="3" id="KW-0596">Phosphopantetheine</keyword>
<dbReference type="GO" id="GO:0008610">
    <property type="term" value="P:lipid biosynthetic process"/>
    <property type="evidence" value="ECO:0007669"/>
    <property type="project" value="UniProtKB-ARBA"/>
</dbReference>
<evidence type="ECO:0000256" key="4">
    <source>
        <dbReference type="ARBA" id="ARBA00022553"/>
    </source>
</evidence>
<dbReference type="Gene3D" id="2.30.38.10">
    <property type="entry name" value="Luciferase, Domain 3"/>
    <property type="match status" value="1"/>
</dbReference>
<dbReference type="InterPro" id="IPR023213">
    <property type="entry name" value="CAT-like_dom_sf"/>
</dbReference>
<dbReference type="Pfam" id="PF00668">
    <property type="entry name" value="Condensation"/>
    <property type="match status" value="2"/>
</dbReference>
<evidence type="ECO:0000256" key="3">
    <source>
        <dbReference type="ARBA" id="ARBA00022450"/>
    </source>
</evidence>
<dbReference type="CDD" id="cd12117">
    <property type="entry name" value="A_NRPS_Srf_like"/>
    <property type="match status" value="1"/>
</dbReference>
<organism evidence="8 9">
    <name type="scientific">Streptomyces liliifuscus</name>
    <dbReference type="NCBI Taxonomy" id="2797636"/>
    <lineage>
        <taxon>Bacteria</taxon>
        <taxon>Bacillati</taxon>
        <taxon>Actinomycetota</taxon>
        <taxon>Actinomycetes</taxon>
        <taxon>Kitasatosporales</taxon>
        <taxon>Streptomycetaceae</taxon>
        <taxon>Streptomyces</taxon>
    </lineage>
</organism>
<keyword evidence="4" id="KW-0597">Phosphoprotein</keyword>
<dbReference type="Proteomes" id="UP000595636">
    <property type="component" value="Chromosome"/>
</dbReference>
<evidence type="ECO:0000259" key="7">
    <source>
        <dbReference type="PROSITE" id="PS50075"/>
    </source>
</evidence>
<gene>
    <name evidence="8" type="ORF">JEQ17_47245</name>
</gene>
<dbReference type="Gene3D" id="3.40.50.980">
    <property type="match status" value="2"/>
</dbReference>
<dbReference type="FunFam" id="3.30.300.30:FF:000010">
    <property type="entry name" value="Enterobactin synthetase component F"/>
    <property type="match status" value="1"/>
</dbReference>
<dbReference type="Gene3D" id="3.30.559.30">
    <property type="entry name" value="Nonribosomal peptide synthetase, condensation domain"/>
    <property type="match status" value="2"/>
</dbReference>
<protein>
    <submittedName>
        <fullName evidence="8">Amino acid adenylation domain-containing protein</fullName>
    </submittedName>
</protein>
<dbReference type="InterPro" id="IPR010060">
    <property type="entry name" value="NRPS_synth"/>
</dbReference>
<evidence type="ECO:0000256" key="2">
    <source>
        <dbReference type="ARBA" id="ARBA00006432"/>
    </source>
</evidence>
<dbReference type="CDD" id="cd19534">
    <property type="entry name" value="E_NRPS"/>
    <property type="match status" value="1"/>
</dbReference>
<dbReference type="CDD" id="cd19543">
    <property type="entry name" value="DCL_NRPS"/>
    <property type="match status" value="1"/>
</dbReference>
<dbReference type="SUPFAM" id="SSF47336">
    <property type="entry name" value="ACP-like"/>
    <property type="match status" value="1"/>
</dbReference>
<dbReference type="SUPFAM" id="SSF52777">
    <property type="entry name" value="CoA-dependent acyltransferases"/>
    <property type="match status" value="4"/>
</dbReference>